<keyword evidence="1" id="KW-0472">Membrane</keyword>
<proteinExistence type="predicted"/>
<evidence type="ECO:0000313" key="3">
    <source>
        <dbReference type="Proteomes" id="UP001199816"/>
    </source>
</evidence>
<protein>
    <recommendedName>
        <fullName evidence="4">DUF4345 domain-containing protein</fullName>
    </recommendedName>
</protein>
<feature type="transmembrane region" description="Helical" evidence="1">
    <location>
        <begin position="106"/>
        <end position="124"/>
    </location>
</feature>
<dbReference type="Proteomes" id="UP001199816">
    <property type="component" value="Unassembled WGS sequence"/>
</dbReference>
<accession>A0ABS8PM97</accession>
<dbReference type="RefSeq" id="WP_231003126.1">
    <property type="nucleotide sequence ID" value="NZ_JAJNEC010000004.1"/>
</dbReference>
<name>A0ABS8PM97_9BACT</name>
<evidence type="ECO:0008006" key="4">
    <source>
        <dbReference type="Google" id="ProtNLM"/>
    </source>
</evidence>
<gene>
    <name evidence="2" type="ORF">LQ567_05575</name>
</gene>
<sequence length="137" mass="15400">MKILSRSQWLALLAAIILAIACFMPWSQIRSIGLTLSGVDTTGTRYGIPAYNHFILTGVILLLTFVARLWAKRMNLLFGVLNLAWAIRNFILFGRCEAGDCPERQIGLYLVLLAAVILMLTILFPKMELKEDAEQED</sequence>
<keyword evidence="1" id="KW-1133">Transmembrane helix</keyword>
<reference evidence="2 3" key="1">
    <citation type="submission" date="2021-11" db="EMBL/GenBank/DDBJ databases">
        <title>Genomic of Niabella pedocola.</title>
        <authorList>
            <person name="Wu T."/>
        </authorList>
    </citation>
    <scope>NUCLEOTIDE SEQUENCE [LARGE SCALE GENOMIC DNA]</scope>
    <source>
        <strain evidence="2 3">JCM 31011</strain>
    </source>
</reference>
<evidence type="ECO:0000256" key="1">
    <source>
        <dbReference type="SAM" id="Phobius"/>
    </source>
</evidence>
<feature type="transmembrane region" description="Helical" evidence="1">
    <location>
        <begin position="76"/>
        <end position="94"/>
    </location>
</feature>
<feature type="transmembrane region" description="Helical" evidence="1">
    <location>
        <begin position="50"/>
        <end position="69"/>
    </location>
</feature>
<dbReference type="PROSITE" id="PS51257">
    <property type="entry name" value="PROKAR_LIPOPROTEIN"/>
    <property type="match status" value="1"/>
</dbReference>
<organism evidence="2 3">
    <name type="scientific">Niabella pedocola</name>
    <dbReference type="NCBI Taxonomy" id="1752077"/>
    <lineage>
        <taxon>Bacteria</taxon>
        <taxon>Pseudomonadati</taxon>
        <taxon>Bacteroidota</taxon>
        <taxon>Chitinophagia</taxon>
        <taxon>Chitinophagales</taxon>
        <taxon>Chitinophagaceae</taxon>
        <taxon>Niabella</taxon>
    </lineage>
</organism>
<keyword evidence="3" id="KW-1185">Reference proteome</keyword>
<evidence type="ECO:0000313" key="2">
    <source>
        <dbReference type="EMBL" id="MCD2422223.1"/>
    </source>
</evidence>
<comment type="caution">
    <text evidence="2">The sequence shown here is derived from an EMBL/GenBank/DDBJ whole genome shotgun (WGS) entry which is preliminary data.</text>
</comment>
<keyword evidence="1" id="KW-0812">Transmembrane</keyword>
<dbReference type="EMBL" id="JAJNEC010000004">
    <property type="protein sequence ID" value="MCD2422223.1"/>
    <property type="molecule type" value="Genomic_DNA"/>
</dbReference>